<gene>
    <name evidence="2" type="ORF">DSCA_27710</name>
</gene>
<evidence type="ECO:0000313" key="2">
    <source>
        <dbReference type="EMBL" id="BBO68841.1"/>
    </source>
</evidence>
<dbReference type="SUPFAM" id="SSF48537">
    <property type="entry name" value="Phospholipase C/P1 nuclease"/>
    <property type="match status" value="1"/>
</dbReference>
<reference evidence="2 3" key="1">
    <citation type="submission" date="2019-11" db="EMBL/GenBank/DDBJ databases">
        <title>Comparative genomics of hydrocarbon-degrading Desulfosarcina strains.</title>
        <authorList>
            <person name="Watanabe M."/>
            <person name="Kojima H."/>
            <person name="Fukui M."/>
        </authorList>
    </citation>
    <scope>NUCLEOTIDE SEQUENCE [LARGE SCALE GENOMIC DNA]</scope>
    <source>
        <strain evidence="2 3">PL12</strain>
    </source>
</reference>
<organism evidence="2 3">
    <name type="scientific">Desulfosarcina alkanivorans</name>
    <dbReference type="NCBI Taxonomy" id="571177"/>
    <lineage>
        <taxon>Bacteria</taxon>
        <taxon>Pseudomonadati</taxon>
        <taxon>Thermodesulfobacteriota</taxon>
        <taxon>Desulfobacteria</taxon>
        <taxon>Desulfobacterales</taxon>
        <taxon>Desulfosarcinaceae</taxon>
        <taxon>Desulfosarcina</taxon>
    </lineage>
</organism>
<protein>
    <recommendedName>
        <fullName evidence="4">S1/P1 Nuclease</fullName>
    </recommendedName>
</protein>
<dbReference type="EMBL" id="AP021874">
    <property type="protein sequence ID" value="BBO68841.1"/>
    <property type="molecule type" value="Genomic_DNA"/>
</dbReference>
<dbReference type="Gene3D" id="1.10.575.10">
    <property type="entry name" value="P1 Nuclease"/>
    <property type="match status" value="1"/>
</dbReference>
<name>A0A5K7YPK8_9BACT</name>
<evidence type="ECO:0000313" key="3">
    <source>
        <dbReference type="Proteomes" id="UP000427906"/>
    </source>
</evidence>
<feature type="chain" id="PRO_5024450699" description="S1/P1 Nuclease" evidence="1">
    <location>
        <begin position="23"/>
        <end position="226"/>
    </location>
</feature>
<dbReference type="Proteomes" id="UP000427906">
    <property type="component" value="Chromosome"/>
</dbReference>
<keyword evidence="1" id="KW-0732">Signal</keyword>
<dbReference type="AlphaFoldDB" id="A0A5K7YPK8"/>
<feature type="signal peptide" evidence="1">
    <location>
        <begin position="1"/>
        <end position="22"/>
    </location>
</feature>
<evidence type="ECO:0008006" key="4">
    <source>
        <dbReference type="Google" id="ProtNLM"/>
    </source>
</evidence>
<sequence>MKKSITLVPVLFLMAFSMQAWAWHDETHLAIAKAAGYEKWYNATGADMVKLKAGNIENRNHHVNNKPGTIVTPRMVLSQVRLYNRSGALNGHLYGAILGAIREYRTTTRQDKYAEYHLAFCAHYVGDLSQPLHNTLYNDYNKRNHVATDAVINGEVLYKLPLIEVYPIVIQSEDDLAQEVARIANLSLNLGYQLEKEGRMISRQEAYVQIGHSASLFRGILRWLGK</sequence>
<evidence type="ECO:0000256" key="1">
    <source>
        <dbReference type="SAM" id="SignalP"/>
    </source>
</evidence>
<keyword evidence="3" id="KW-1185">Reference proteome</keyword>
<dbReference type="KEGG" id="dalk:DSCA_27710"/>
<dbReference type="GO" id="GO:0016788">
    <property type="term" value="F:hydrolase activity, acting on ester bonds"/>
    <property type="evidence" value="ECO:0007669"/>
    <property type="project" value="InterPro"/>
</dbReference>
<accession>A0A5K7YPK8</accession>
<proteinExistence type="predicted"/>
<dbReference type="InterPro" id="IPR008947">
    <property type="entry name" value="PLipase_C/P1_nuclease_dom_sf"/>
</dbReference>